<comment type="caution">
    <text evidence="2">The sequence shown here is derived from an EMBL/GenBank/DDBJ whole genome shotgun (WGS) entry which is preliminary data.</text>
</comment>
<dbReference type="EMBL" id="VUNZ01000001">
    <property type="protein sequence ID" value="KAA2223097.1"/>
    <property type="molecule type" value="Genomic_DNA"/>
</dbReference>
<dbReference type="Proteomes" id="UP000323082">
    <property type="component" value="Unassembled WGS sequence"/>
</dbReference>
<evidence type="ECO:0000313" key="2">
    <source>
        <dbReference type="EMBL" id="KAA2223097.1"/>
    </source>
</evidence>
<gene>
    <name evidence="2" type="ORF">FW780_02500</name>
</gene>
<organism evidence="2 3">
    <name type="scientific">Chryseobacterium sediminis</name>
    <dbReference type="NCBI Taxonomy" id="1679494"/>
    <lineage>
        <taxon>Bacteria</taxon>
        <taxon>Pseudomonadati</taxon>
        <taxon>Bacteroidota</taxon>
        <taxon>Flavobacteriia</taxon>
        <taxon>Flavobacteriales</taxon>
        <taxon>Weeksellaceae</taxon>
        <taxon>Chryseobacterium group</taxon>
        <taxon>Chryseobacterium</taxon>
    </lineage>
</organism>
<keyword evidence="1" id="KW-0812">Transmembrane</keyword>
<proteinExistence type="predicted"/>
<name>A0A5B2U9R7_9FLAO</name>
<dbReference type="RefSeq" id="WP_149832055.1">
    <property type="nucleotide sequence ID" value="NZ_VUNZ01000001.1"/>
</dbReference>
<evidence type="ECO:0000256" key="1">
    <source>
        <dbReference type="SAM" id="Phobius"/>
    </source>
</evidence>
<dbReference type="OrthoDB" id="1273587at2"/>
<sequence>MSNQMIFPDLQTARNYVKLHAYGAFEDLLKDLKLDTKTISVLDQDELEEKLVMIDELLSNEDFINKHSFVYTNKENFSITNIGENFTGFNVSIKYKLNDIKEYIQIRINQLKRLSRVKSINELVDGLPENSVKENLLREIKDLKHQNEISDQLLKQHQQIKSDINSEKEFLTAKTQSWKDKSDIILKFLDRESIASIIGSVLLLFMGICLLVMMFLGREPIKIVESAFLLILGYFFGHSKNNK</sequence>
<protein>
    <submittedName>
        <fullName evidence="2">Uncharacterized protein</fullName>
    </submittedName>
</protein>
<evidence type="ECO:0000313" key="3">
    <source>
        <dbReference type="Proteomes" id="UP000323082"/>
    </source>
</evidence>
<feature type="transmembrane region" description="Helical" evidence="1">
    <location>
        <begin position="194"/>
        <end position="215"/>
    </location>
</feature>
<reference evidence="2 3" key="1">
    <citation type="journal article" date="2015" name="Int. J. Syst. Evol. Microbiol.">
        <title>Chryseobacterium sediminis sp. nov., isolated from a river sediment.</title>
        <authorList>
            <person name="Kampfer P."/>
            <person name="Busse H.J."/>
            <person name="McInroy J.A."/>
            <person name="Glaeser S.P."/>
        </authorList>
    </citation>
    <scope>NUCLEOTIDE SEQUENCE [LARGE SCALE GENOMIC DNA]</scope>
    <source>
        <strain evidence="2 3">IMT-174</strain>
    </source>
</reference>
<keyword evidence="1" id="KW-1133">Transmembrane helix</keyword>
<keyword evidence="1" id="KW-0472">Membrane</keyword>
<accession>A0A5B2U9R7</accession>
<dbReference type="AlphaFoldDB" id="A0A5B2U9R7"/>